<organism evidence="3 4">
    <name type="scientific">Nocardia pulmonis</name>
    <dbReference type="NCBI Taxonomy" id="2951408"/>
    <lineage>
        <taxon>Bacteria</taxon>
        <taxon>Bacillati</taxon>
        <taxon>Actinomycetota</taxon>
        <taxon>Actinomycetes</taxon>
        <taxon>Mycobacteriales</taxon>
        <taxon>Nocardiaceae</taxon>
        <taxon>Nocardia</taxon>
    </lineage>
</organism>
<feature type="compositionally biased region" description="Pro residues" evidence="1">
    <location>
        <begin position="203"/>
        <end position="218"/>
    </location>
</feature>
<keyword evidence="2" id="KW-0732">Signal</keyword>
<name>A0A9X2E1A1_9NOCA</name>
<dbReference type="EMBL" id="JAMRXG010000001">
    <property type="protein sequence ID" value="MCM6772009.1"/>
    <property type="molecule type" value="Genomic_DNA"/>
</dbReference>
<dbReference type="Proteomes" id="UP001139157">
    <property type="component" value="Unassembled WGS sequence"/>
</dbReference>
<keyword evidence="4" id="KW-1185">Reference proteome</keyword>
<feature type="chain" id="PRO_5040976428" description="Lipoprotein" evidence="2">
    <location>
        <begin position="26"/>
        <end position="234"/>
    </location>
</feature>
<gene>
    <name evidence="3" type="ORF">NDR86_00810</name>
</gene>
<reference evidence="3" key="1">
    <citation type="submission" date="2022-06" db="EMBL/GenBank/DDBJ databases">
        <title>Novel species in genus nocardia.</title>
        <authorList>
            <person name="Li F."/>
        </authorList>
    </citation>
    <scope>NUCLEOTIDE SEQUENCE</scope>
    <source>
        <strain evidence="3">CDC141</strain>
    </source>
</reference>
<feature type="region of interest" description="Disordered" evidence="1">
    <location>
        <begin position="167"/>
        <end position="234"/>
    </location>
</feature>
<protein>
    <recommendedName>
        <fullName evidence="5">Lipoprotein</fullName>
    </recommendedName>
</protein>
<dbReference type="RefSeq" id="WP_251908888.1">
    <property type="nucleotide sequence ID" value="NZ_JAMRXG010000001.1"/>
</dbReference>
<evidence type="ECO:0000313" key="4">
    <source>
        <dbReference type="Proteomes" id="UP001139157"/>
    </source>
</evidence>
<evidence type="ECO:0000256" key="1">
    <source>
        <dbReference type="SAM" id="MobiDB-lite"/>
    </source>
</evidence>
<comment type="caution">
    <text evidence="3">The sequence shown here is derived from an EMBL/GenBank/DDBJ whole genome shotgun (WGS) entry which is preliminary data.</text>
</comment>
<evidence type="ECO:0000313" key="3">
    <source>
        <dbReference type="EMBL" id="MCM6772009.1"/>
    </source>
</evidence>
<dbReference type="AlphaFoldDB" id="A0A9X2E1A1"/>
<evidence type="ECO:0000256" key="2">
    <source>
        <dbReference type="SAM" id="SignalP"/>
    </source>
</evidence>
<proteinExistence type="predicted"/>
<feature type="compositionally biased region" description="Basic and acidic residues" evidence="1">
    <location>
        <begin position="171"/>
        <end position="183"/>
    </location>
</feature>
<sequence length="234" mass="25159">MNTQPIWKAAAAVLMSAAACTVLTACGPTPNTFDPGVQTRVVEPSWAFDPGDQRQLAGWADAVFVGTVMEKSGTDSRMPALPETQFRVKVVETLKGNPTESVTVNQQGGYVAGKGELVLVYNDQMISVGKSYLFATRYLAEKNWYTVAPRIGDVELTPAELQAVESSLRTRSSEPEIVRRMRDSITNQVPLGDKREPETPVTPSTPPPSAPITPPSPDTAPRTPSMSPSTTAGR</sequence>
<feature type="signal peptide" evidence="2">
    <location>
        <begin position="1"/>
        <end position="25"/>
    </location>
</feature>
<accession>A0A9X2E1A1</accession>
<evidence type="ECO:0008006" key="5">
    <source>
        <dbReference type="Google" id="ProtNLM"/>
    </source>
</evidence>
<feature type="compositionally biased region" description="Polar residues" evidence="1">
    <location>
        <begin position="222"/>
        <end position="234"/>
    </location>
</feature>